<accession>A0AAE3DHF1</accession>
<evidence type="ECO:0000259" key="1">
    <source>
        <dbReference type="Pfam" id="PF00534"/>
    </source>
</evidence>
<dbReference type="CDD" id="cd03811">
    <property type="entry name" value="GT4_GT28_WabH-like"/>
    <property type="match status" value="1"/>
</dbReference>
<comment type="caution">
    <text evidence="2">The sequence shown here is derived from an EMBL/GenBank/DDBJ whole genome shotgun (WGS) entry which is preliminary data.</text>
</comment>
<dbReference type="PANTHER" id="PTHR12526:SF630">
    <property type="entry name" value="GLYCOSYLTRANSFERASE"/>
    <property type="match status" value="1"/>
</dbReference>
<feature type="domain" description="Glycosyl transferase family 1" evidence="1">
    <location>
        <begin position="219"/>
        <end position="370"/>
    </location>
</feature>
<evidence type="ECO:0000313" key="3">
    <source>
        <dbReference type="Proteomes" id="UP001199424"/>
    </source>
</evidence>
<organism evidence="2 3">
    <name type="scientific">Hominenteromicrobium mulieris</name>
    <dbReference type="NCBI Taxonomy" id="2885357"/>
    <lineage>
        <taxon>Bacteria</taxon>
        <taxon>Bacillati</taxon>
        <taxon>Bacillota</taxon>
        <taxon>Clostridia</taxon>
        <taxon>Eubacteriales</taxon>
        <taxon>Oscillospiraceae</taxon>
        <taxon>Hominenteromicrobium</taxon>
    </lineage>
</organism>
<dbReference type="Proteomes" id="UP001199424">
    <property type="component" value="Unassembled WGS sequence"/>
</dbReference>
<gene>
    <name evidence="2" type="ORF">LKD31_01745</name>
</gene>
<protein>
    <submittedName>
        <fullName evidence="2">Glycosyltransferase</fullName>
    </submittedName>
</protein>
<sequence>MPSLEIGGAERSLIGLLEALENKSVQVSVFLYRREGEFIKDLPQYVRLLPEIPAYHAYTEPILSLVKHGRLRFAAARLLAKLAFFLYGTFMRKPTGTWTHLQYISAFLQPFLPNIPGEYDLAAQYLGVADTLVHKVNAKYKVAWNHTDYATQHPNPKLDRRVYTNVDYVVSVSESCTEAFRRMYPAFSQKAVTVENCLARELIERKSLLPAAGMYREAGETVLLSVGRFCEAKNFEAIPKICTVLLKRGLSVKWYILGYGDRETQIREAIQAVHMEDFVVLLGKKENPYPYIRMCDIYVQPSVYEGKCVAVREAQLLGKPVIITDFSTAHSQLQDGTDGMIAPLDFDGFTDALAALIQDNEKQEALKAACRSTDFTQYKEAEKILRFAEGRESYAEDQRHCADLQRRKISRAVR</sequence>
<dbReference type="Gene3D" id="3.40.50.2000">
    <property type="entry name" value="Glycogen Phosphorylase B"/>
    <property type="match status" value="2"/>
</dbReference>
<dbReference type="InterPro" id="IPR001296">
    <property type="entry name" value="Glyco_trans_1"/>
</dbReference>
<dbReference type="AlphaFoldDB" id="A0AAE3DHF1"/>
<dbReference type="SUPFAM" id="SSF53756">
    <property type="entry name" value="UDP-Glycosyltransferase/glycogen phosphorylase"/>
    <property type="match status" value="1"/>
</dbReference>
<reference evidence="2" key="1">
    <citation type="submission" date="2021-10" db="EMBL/GenBank/DDBJ databases">
        <title>Anaerobic single-cell dispensing facilitates the cultivation of human gut bacteria.</title>
        <authorList>
            <person name="Afrizal A."/>
        </authorList>
    </citation>
    <scope>NUCLEOTIDE SEQUENCE</scope>
    <source>
        <strain evidence="2">CLA-AA-H250</strain>
    </source>
</reference>
<proteinExistence type="predicted"/>
<keyword evidence="3" id="KW-1185">Reference proteome</keyword>
<dbReference type="GO" id="GO:0016757">
    <property type="term" value="F:glycosyltransferase activity"/>
    <property type="evidence" value="ECO:0007669"/>
    <property type="project" value="InterPro"/>
</dbReference>
<name>A0AAE3DHF1_9FIRM</name>
<dbReference type="Pfam" id="PF00534">
    <property type="entry name" value="Glycos_transf_1"/>
    <property type="match status" value="1"/>
</dbReference>
<dbReference type="PANTHER" id="PTHR12526">
    <property type="entry name" value="GLYCOSYLTRANSFERASE"/>
    <property type="match status" value="1"/>
</dbReference>
<evidence type="ECO:0000313" key="2">
    <source>
        <dbReference type="EMBL" id="MCC2135739.1"/>
    </source>
</evidence>
<dbReference type="RefSeq" id="WP_308448360.1">
    <property type="nucleotide sequence ID" value="NZ_JAJEQC010000001.1"/>
</dbReference>
<dbReference type="EMBL" id="JAJEQC010000001">
    <property type="protein sequence ID" value="MCC2135739.1"/>
    <property type="molecule type" value="Genomic_DNA"/>
</dbReference>